<dbReference type="RefSeq" id="WP_012487189.1">
    <property type="nucleotide sequence ID" value="NC_010995.1"/>
</dbReference>
<accession>B3PE55</accession>
<gene>
    <name evidence="2" type="ordered locus">CJA_1565</name>
</gene>
<reference evidence="2" key="2">
    <citation type="submission" date="2008-01" db="EMBL/GenBank/DDBJ databases">
        <authorList>
            <person name="DeBoy R.T."/>
            <person name="Mongodin E.F."/>
            <person name="Fouts D.E."/>
            <person name="Tailford L.E."/>
            <person name="Daugherty S.C."/>
            <person name="Khouri H.M."/>
            <person name="Emerson J.B."/>
            <person name="Mohamoud Y."/>
            <person name="Watkins K.L."/>
            <person name="Henrissat B."/>
            <person name="Gilbert H.J."/>
            <person name="Nelson K.E."/>
        </authorList>
    </citation>
    <scope>NUCLEOTIDE SEQUENCE</scope>
    <source>
        <strain evidence="2">Ueda107</strain>
    </source>
</reference>
<evidence type="ECO:0000256" key="1">
    <source>
        <dbReference type="SAM" id="Phobius"/>
    </source>
</evidence>
<keyword evidence="1" id="KW-0812">Transmembrane</keyword>
<keyword evidence="1" id="KW-1133">Transmembrane helix</keyword>
<dbReference type="eggNOG" id="ENOG502Z81F">
    <property type="taxonomic scope" value="Bacteria"/>
</dbReference>
<dbReference type="AlphaFoldDB" id="B3PE55"/>
<dbReference type="OrthoDB" id="9785737at2"/>
<dbReference type="HOGENOM" id="CLU_367908_0_0_6"/>
<protein>
    <recommendedName>
        <fullName evidence="4">EF-hand domain-containing protein</fullName>
    </recommendedName>
</protein>
<dbReference type="EMBL" id="CP000934">
    <property type="protein sequence ID" value="ACE83900.1"/>
    <property type="molecule type" value="Genomic_DNA"/>
</dbReference>
<name>B3PE55_CELJU</name>
<evidence type="ECO:0000313" key="3">
    <source>
        <dbReference type="Proteomes" id="UP000001036"/>
    </source>
</evidence>
<dbReference type="Proteomes" id="UP000001036">
    <property type="component" value="Chromosome"/>
</dbReference>
<keyword evidence="1" id="KW-0472">Membrane</keyword>
<evidence type="ECO:0000313" key="2">
    <source>
        <dbReference type="EMBL" id="ACE83900.1"/>
    </source>
</evidence>
<reference evidence="2" key="1">
    <citation type="journal article" date="2008" name="J. Bacteriol.">
        <title>Insights into plant cell wall degradation from the genome sequence of the soil bacterium Cellvibrio japonicus.</title>
        <authorList>
            <person name="Deboy R.T."/>
            <person name="Mongodin E.F."/>
            <person name="Fouts D.E."/>
            <person name="Tailford L.E."/>
            <person name="Khouri H."/>
            <person name="Emerson J.B."/>
            <person name="Mohamoud Y."/>
            <person name="Watkins K."/>
            <person name="Henrissat B."/>
            <person name="Gilbert H.J."/>
            <person name="Nelson K.E."/>
        </authorList>
    </citation>
    <scope>NUCLEOTIDE SEQUENCE [LARGE SCALE GENOMIC DNA]</scope>
    <source>
        <strain evidence="2">Ueda107</strain>
    </source>
</reference>
<dbReference type="KEGG" id="cja:CJA_1565"/>
<feature type="transmembrane region" description="Helical" evidence="1">
    <location>
        <begin position="688"/>
        <end position="706"/>
    </location>
</feature>
<proteinExistence type="predicted"/>
<evidence type="ECO:0008006" key="4">
    <source>
        <dbReference type="Google" id="ProtNLM"/>
    </source>
</evidence>
<feature type="transmembrane region" description="Helical" evidence="1">
    <location>
        <begin position="613"/>
        <end position="632"/>
    </location>
</feature>
<organism evidence="2 3">
    <name type="scientific">Cellvibrio japonicus (strain Ueda107)</name>
    <name type="common">Pseudomonas fluorescens subsp. cellulosa</name>
    <dbReference type="NCBI Taxonomy" id="498211"/>
    <lineage>
        <taxon>Bacteria</taxon>
        <taxon>Pseudomonadati</taxon>
        <taxon>Pseudomonadota</taxon>
        <taxon>Gammaproteobacteria</taxon>
        <taxon>Cellvibrionales</taxon>
        <taxon>Cellvibrionaceae</taxon>
        <taxon>Cellvibrio</taxon>
    </lineage>
</organism>
<keyword evidence="3" id="KW-1185">Reference proteome</keyword>
<feature type="transmembrane region" description="Helical" evidence="1">
    <location>
        <begin position="581"/>
        <end position="607"/>
    </location>
</feature>
<sequence length="716" mass="77790">MTTQTPHYWQFFRAGGFDQVQLNTPADLADLANLDQKLWAALACPTDTLEADSRMLAYIDVNKDGRIRARELLAVIEWTLARLDNPDVLFEDGPLPLTALSKDEIGQNLLATAQRLLKVIERENDTHLSSADTDDLSVLFPPTEPNGDGLIPASLTDDESLKAAINDIITVTGGAVDRSGEPAVSEEAITAFFAQVAEVSAWHQQSNDASLFPFGDNTADAIAAISALKEKVEDYFTRVDLAEFDPRAQHIVNGEESELVRLSALSLANTDELKSLPLAGIHHGDKLPLTQGINPAYAEAVASLHRLVVAPLLGENVTAISRSEWRSVAAKADSFFTWQAERPPVAFLDHLPAERAQELIDSRTEAALLELVQKDLAVADSADGLVELDKLLRFKAGLVTLLRNFVSFYDFYSRQKKAIFQAGSLFIDGKSCDLVVEVKSVDAHAAVASKSNSYLVYCNCTRRGEPVNGKEALSVVAAITAGEEGDIMVGRNGLFYDRDGNDWDATVVKVVQNAISVREAFWSPYRRISTFISDQVQKLAASRDSDMVNSTTNKIGEAAAAPDAKAAVAEKSFDIAKFAGIFAAIGLAVGALGTALAAVFTGLMSLVWWKFPLVILGIILAISGPSMLLAWFKLRRRSLGPILDGNGWAVNTQAKISIPFGAELTELASLPKGSRRSLRDPYEQSRPVWPYVLLVIVIVGYGVYHFDLLARFFPAG</sequence>